<proteinExistence type="predicted"/>
<keyword evidence="4" id="KW-1185">Reference proteome</keyword>
<accession>A0A0N0XHH0</accession>
<evidence type="ECO:0000256" key="1">
    <source>
        <dbReference type="SAM" id="SignalP"/>
    </source>
</evidence>
<name>A0A0N0XHH0_9NEIS</name>
<dbReference type="OrthoDB" id="8969492at2"/>
<keyword evidence="1" id="KW-0732">Signal</keyword>
<dbReference type="PATRIC" id="fig|857265.3.peg.4362"/>
<organism evidence="3 4">
    <name type="scientific">Amantichitinum ursilacus</name>
    <dbReference type="NCBI Taxonomy" id="857265"/>
    <lineage>
        <taxon>Bacteria</taxon>
        <taxon>Pseudomonadati</taxon>
        <taxon>Pseudomonadota</taxon>
        <taxon>Betaproteobacteria</taxon>
        <taxon>Neisseriales</taxon>
        <taxon>Chitinibacteraceae</taxon>
        <taxon>Amantichitinum</taxon>
    </lineage>
</organism>
<feature type="chain" id="PRO_5005863261" description="DUF4397 domain-containing protein" evidence="1">
    <location>
        <begin position="34"/>
        <end position="275"/>
    </location>
</feature>
<dbReference type="AlphaFoldDB" id="A0A0N0XHH0"/>
<protein>
    <recommendedName>
        <fullName evidence="2">DUF4397 domain-containing protein</fullName>
    </recommendedName>
</protein>
<dbReference type="RefSeq" id="WP_053939834.1">
    <property type="nucleotide sequence ID" value="NZ_LAQT01000038.1"/>
</dbReference>
<dbReference type="InterPro" id="IPR025510">
    <property type="entry name" value="DUF4397"/>
</dbReference>
<sequence>MANTSNQNIFAAGRRWIKPLVLAATLGSALALSACGGDDGVDDRLGLSKPSLRVVNAFPNSAKIDTFKNNAIFASNMDYLYAGAYIDIDDSDTTVTAALSGTNATIASSSTFKAATGHKYTWAYIAGTGATNDGVLIDDPYEKGLFSDKSRVRSLNAAFNAPNVDVYVLQAGQQLSTSTPTFSAVQFKSAVPASGQDSIDIDGGQVTVVVTDAGSKTPLFTSTQTSLSHNADWLITVLPQQGIAAVVPDQVKVLVVQANNANNAGMELTAATSAQ</sequence>
<dbReference type="EMBL" id="LAQT01000038">
    <property type="protein sequence ID" value="KPC49100.1"/>
    <property type="molecule type" value="Genomic_DNA"/>
</dbReference>
<feature type="domain" description="DUF4397" evidence="2">
    <location>
        <begin position="51"/>
        <end position="167"/>
    </location>
</feature>
<gene>
    <name evidence="3" type="ORF">WG78_21310</name>
</gene>
<evidence type="ECO:0000259" key="2">
    <source>
        <dbReference type="Pfam" id="PF14344"/>
    </source>
</evidence>
<dbReference type="Proteomes" id="UP000037939">
    <property type="component" value="Unassembled WGS sequence"/>
</dbReference>
<evidence type="ECO:0000313" key="3">
    <source>
        <dbReference type="EMBL" id="KPC49100.1"/>
    </source>
</evidence>
<reference evidence="3 4" key="1">
    <citation type="submission" date="2015-07" db="EMBL/GenBank/DDBJ databases">
        <title>Draft genome sequence of the Amantichitinum ursilacus IGB-41, a new chitin-degrading bacterium.</title>
        <authorList>
            <person name="Kirstahler P."/>
            <person name="Guenther M."/>
            <person name="Grumaz C."/>
            <person name="Rupp S."/>
            <person name="Zibek S."/>
            <person name="Sohn K."/>
        </authorList>
    </citation>
    <scope>NUCLEOTIDE SEQUENCE [LARGE SCALE GENOMIC DNA]</scope>
    <source>
        <strain evidence="3 4">IGB-41</strain>
    </source>
</reference>
<dbReference type="Pfam" id="PF14344">
    <property type="entry name" value="DUF4397"/>
    <property type="match status" value="1"/>
</dbReference>
<evidence type="ECO:0000313" key="4">
    <source>
        <dbReference type="Proteomes" id="UP000037939"/>
    </source>
</evidence>
<feature type="signal peptide" evidence="1">
    <location>
        <begin position="1"/>
        <end position="33"/>
    </location>
</feature>
<dbReference type="STRING" id="857265.WG78_21310"/>
<comment type="caution">
    <text evidence="3">The sequence shown here is derived from an EMBL/GenBank/DDBJ whole genome shotgun (WGS) entry which is preliminary data.</text>
</comment>